<dbReference type="Gene3D" id="2.30.110.10">
    <property type="entry name" value="Electron Transport, Fmn-binding Protein, Chain A"/>
    <property type="match status" value="1"/>
</dbReference>
<dbReference type="Pfam" id="PF01243">
    <property type="entry name" value="PNPOx_N"/>
    <property type="match status" value="1"/>
</dbReference>
<evidence type="ECO:0000256" key="6">
    <source>
        <dbReference type="ARBA" id="ARBA00022643"/>
    </source>
</evidence>
<dbReference type="PANTHER" id="PTHR10851:SF0">
    <property type="entry name" value="PYRIDOXINE-5'-PHOSPHATE OXIDASE"/>
    <property type="match status" value="1"/>
</dbReference>
<keyword evidence="5" id="KW-0285">Flavoprotein</keyword>
<evidence type="ECO:0000259" key="9">
    <source>
        <dbReference type="Pfam" id="PF10590"/>
    </source>
</evidence>
<dbReference type="PIRSF" id="PIRSF000190">
    <property type="entry name" value="Pyd_amn-ph_oxd"/>
    <property type="match status" value="1"/>
</dbReference>
<dbReference type="HAMAP" id="MF_01629">
    <property type="entry name" value="PdxH"/>
    <property type="match status" value="1"/>
</dbReference>
<dbReference type="InterPro" id="IPR019576">
    <property type="entry name" value="Pyridoxamine_oxidase_dimer_C"/>
</dbReference>
<evidence type="ECO:0000256" key="5">
    <source>
        <dbReference type="ARBA" id="ARBA00022630"/>
    </source>
</evidence>
<dbReference type="Proteomes" id="UP000799766">
    <property type="component" value="Unassembled WGS sequence"/>
</dbReference>
<dbReference type="InterPro" id="IPR012349">
    <property type="entry name" value="Split_barrel_FMN-bd"/>
</dbReference>
<dbReference type="SUPFAM" id="SSF50475">
    <property type="entry name" value="FMN-binding split barrel"/>
    <property type="match status" value="1"/>
</dbReference>
<dbReference type="InterPro" id="IPR000659">
    <property type="entry name" value="Pyridox_Oxase"/>
</dbReference>
<dbReference type="AlphaFoldDB" id="A0A6A6P500"/>
<dbReference type="EMBL" id="MU001676">
    <property type="protein sequence ID" value="KAF2458877.1"/>
    <property type="molecule type" value="Genomic_DNA"/>
</dbReference>
<dbReference type="NCBIfam" id="NF004231">
    <property type="entry name" value="PRK05679.1"/>
    <property type="match status" value="1"/>
</dbReference>
<dbReference type="GO" id="GO:0010181">
    <property type="term" value="F:FMN binding"/>
    <property type="evidence" value="ECO:0007669"/>
    <property type="project" value="InterPro"/>
</dbReference>
<evidence type="ECO:0000256" key="1">
    <source>
        <dbReference type="ARBA" id="ARBA00001917"/>
    </source>
</evidence>
<dbReference type="InterPro" id="IPR019740">
    <property type="entry name" value="Pyridox_Oxase_CS"/>
</dbReference>
<comment type="pathway">
    <text evidence="2">Cofactor metabolism; pyridoxal 5'-phosphate salvage; pyridoxal 5'-phosphate from pyridoxamine 5'-phosphate: step 1/1.</text>
</comment>
<feature type="domain" description="Pyridoxamine 5'-phosphate oxidase N-terminal" evidence="8">
    <location>
        <begin position="67"/>
        <end position="195"/>
    </location>
</feature>
<dbReference type="PROSITE" id="PS01064">
    <property type="entry name" value="PYRIDOX_OXIDASE"/>
    <property type="match status" value="1"/>
</dbReference>
<feature type="domain" description="Pyridoxine 5'-phosphate oxidase dimerisation C-terminal" evidence="9">
    <location>
        <begin position="209"/>
        <end position="251"/>
    </location>
</feature>
<evidence type="ECO:0000256" key="4">
    <source>
        <dbReference type="ARBA" id="ARBA00012801"/>
    </source>
</evidence>
<protein>
    <recommendedName>
        <fullName evidence="4">pyridoxal 5'-phosphate synthase</fullName>
        <ecNumber evidence="4">1.4.3.5</ecNumber>
    </recommendedName>
</protein>
<name>A0A6A6P500_9PEZI</name>
<comment type="pathway">
    <text evidence="3">Cofactor metabolism; pyridoxal 5'-phosphate salvage; pyridoxal 5'-phosphate from pyridoxine 5'-phosphate: step 1/1.</text>
</comment>
<dbReference type="Pfam" id="PF10590">
    <property type="entry name" value="PNP_phzG_C"/>
    <property type="match status" value="1"/>
</dbReference>
<reference evidence="10" key="1">
    <citation type="journal article" date="2020" name="Stud. Mycol.">
        <title>101 Dothideomycetes genomes: a test case for predicting lifestyles and emergence of pathogens.</title>
        <authorList>
            <person name="Haridas S."/>
            <person name="Albert R."/>
            <person name="Binder M."/>
            <person name="Bloem J."/>
            <person name="Labutti K."/>
            <person name="Salamov A."/>
            <person name="Andreopoulos B."/>
            <person name="Baker S."/>
            <person name="Barry K."/>
            <person name="Bills G."/>
            <person name="Bluhm B."/>
            <person name="Cannon C."/>
            <person name="Castanera R."/>
            <person name="Culley D."/>
            <person name="Daum C."/>
            <person name="Ezra D."/>
            <person name="Gonzalez J."/>
            <person name="Henrissat B."/>
            <person name="Kuo A."/>
            <person name="Liang C."/>
            <person name="Lipzen A."/>
            <person name="Lutzoni F."/>
            <person name="Magnuson J."/>
            <person name="Mondo S."/>
            <person name="Nolan M."/>
            <person name="Ohm R."/>
            <person name="Pangilinan J."/>
            <person name="Park H.-J."/>
            <person name="Ramirez L."/>
            <person name="Alfaro M."/>
            <person name="Sun H."/>
            <person name="Tritt A."/>
            <person name="Yoshinaga Y."/>
            <person name="Zwiers L.-H."/>
            <person name="Turgeon B."/>
            <person name="Goodwin S."/>
            <person name="Spatafora J."/>
            <person name="Crous P."/>
            <person name="Grigoriev I."/>
        </authorList>
    </citation>
    <scope>NUCLEOTIDE SEQUENCE</scope>
    <source>
        <strain evidence="10">ATCC 16933</strain>
    </source>
</reference>
<evidence type="ECO:0000256" key="2">
    <source>
        <dbReference type="ARBA" id="ARBA00004738"/>
    </source>
</evidence>
<dbReference type="OrthoDB" id="303614at2759"/>
<proteinExistence type="inferred from homology"/>
<evidence type="ECO:0000259" key="8">
    <source>
        <dbReference type="Pfam" id="PF01243"/>
    </source>
</evidence>
<dbReference type="InterPro" id="IPR011576">
    <property type="entry name" value="Pyridox_Oxase_N"/>
</dbReference>
<dbReference type="GO" id="GO:0008615">
    <property type="term" value="P:pyridoxine biosynthetic process"/>
    <property type="evidence" value="ECO:0007669"/>
    <property type="project" value="InterPro"/>
</dbReference>
<evidence type="ECO:0000256" key="7">
    <source>
        <dbReference type="ARBA" id="ARBA00023002"/>
    </source>
</evidence>
<evidence type="ECO:0000313" key="10">
    <source>
        <dbReference type="EMBL" id="KAF2458877.1"/>
    </source>
</evidence>
<gene>
    <name evidence="10" type="ORF">BDY21DRAFT_339124</name>
</gene>
<sequence>MRFPTPLIRTFASPARKMTSDSTSKLIFAPSSDPATRQAAQFTKGSLDLADLAPDPFQQFAAWFAHAHACGVPQAEACTLSTAQLPSGRVSARVLYLKELEARSSGGFVVYSNTGTSRKAADLRTNRWAALTFWWRELERQVRVEGTVEMLAPEESQVYFDTRIRGSRIGAWASEQSTVLRGREELEGRVKDAKQKFEGQESIPVPDHWGGLRVVPESVEFWQGRHSRLHDRFLYTKGSGKSEWTIERLSP</sequence>
<keyword evidence="7" id="KW-0560">Oxidoreductase</keyword>
<comment type="cofactor">
    <cofactor evidence="1">
        <name>FMN</name>
        <dbReference type="ChEBI" id="CHEBI:58210"/>
    </cofactor>
</comment>
<dbReference type="EC" id="1.4.3.5" evidence="4"/>
<evidence type="ECO:0000256" key="3">
    <source>
        <dbReference type="ARBA" id="ARBA00005037"/>
    </source>
</evidence>
<dbReference type="PANTHER" id="PTHR10851">
    <property type="entry name" value="PYRIDOXINE-5-PHOSPHATE OXIDASE"/>
    <property type="match status" value="1"/>
</dbReference>
<dbReference type="GO" id="GO:0004733">
    <property type="term" value="F:pyridoxamine phosphate oxidase activity"/>
    <property type="evidence" value="ECO:0007669"/>
    <property type="project" value="UniProtKB-EC"/>
</dbReference>
<organism evidence="10 11">
    <name type="scientific">Lineolata rhizophorae</name>
    <dbReference type="NCBI Taxonomy" id="578093"/>
    <lineage>
        <taxon>Eukaryota</taxon>
        <taxon>Fungi</taxon>
        <taxon>Dikarya</taxon>
        <taxon>Ascomycota</taxon>
        <taxon>Pezizomycotina</taxon>
        <taxon>Dothideomycetes</taxon>
        <taxon>Dothideomycetes incertae sedis</taxon>
        <taxon>Lineolatales</taxon>
        <taxon>Lineolataceae</taxon>
        <taxon>Lineolata</taxon>
    </lineage>
</organism>
<evidence type="ECO:0000313" key="11">
    <source>
        <dbReference type="Proteomes" id="UP000799766"/>
    </source>
</evidence>
<keyword evidence="11" id="KW-1185">Reference proteome</keyword>
<keyword evidence="6" id="KW-0288">FMN</keyword>
<accession>A0A6A6P500</accession>
<dbReference type="NCBIfam" id="TIGR00558">
    <property type="entry name" value="pdxH"/>
    <property type="match status" value="1"/>
</dbReference>
<dbReference type="UniPathway" id="UPA01068">
    <property type="reaction ID" value="UER00304"/>
</dbReference>